<dbReference type="Pfam" id="PF04773">
    <property type="entry name" value="FecR"/>
    <property type="match status" value="1"/>
</dbReference>
<evidence type="ECO:0000313" key="4">
    <source>
        <dbReference type="EMBL" id="MDO5972355.1"/>
    </source>
</evidence>
<gene>
    <name evidence="4" type="ORF">Q4Q35_21350</name>
</gene>
<keyword evidence="1" id="KW-0472">Membrane</keyword>
<dbReference type="PANTHER" id="PTHR30273">
    <property type="entry name" value="PERIPLASMIC SIGNAL SENSOR AND SIGMA FACTOR ACTIVATOR FECR-RELATED"/>
    <property type="match status" value="1"/>
</dbReference>
<keyword evidence="5" id="KW-1185">Reference proteome</keyword>
<feature type="domain" description="FecR protein" evidence="2">
    <location>
        <begin position="176"/>
        <end position="270"/>
    </location>
</feature>
<name>A0ABT8WGU1_9FLAO</name>
<dbReference type="InterPro" id="IPR032508">
    <property type="entry name" value="FecR_C"/>
</dbReference>
<dbReference type="InterPro" id="IPR012373">
    <property type="entry name" value="Ferrdict_sens_TM"/>
</dbReference>
<dbReference type="EMBL" id="JAUOEK010000184">
    <property type="protein sequence ID" value="MDO5972355.1"/>
    <property type="molecule type" value="Genomic_DNA"/>
</dbReference>
<evidence type="ECO:0000259" key="2">
    <source>
        <dbReference type="Pfam" id="PF04773"/>
    </source>
</evidence>
<keyword evidence="1" id="KW-1133">Transmembrane helix</keyword>
<proteinExistence type="predicted"/>
<feature type="domain" description="Protein FecR C-terminal" evidence="3">
    <location>
        <begin position="314"/>
        <end position="383"/>
    </location>
</feature>
<evidence type="ECO:0000256" key="1">
    <source>
        <dbReference type="SAM" id="Phobius"/>
    </source>
</evidence>
<dbReference type="InterPro" id="IPR006860">
    <property type="entry name" value="FecR"/>
</dbReference>
<sequence>MKELFKKYIKRECNEEEVKQIVTYFQNSEDLFDVPTIEAIHDMLEKYPDIEEKTANRIFNKILEVSKEESTPTKKMPSVWKYVAAAIVIGVLSTTYMFRDNIFGKSVKTAPIIVNNNIEAGTNKATLILEDGSEVVLEKGSIYQTQNANSNGEQIVYKAKNQDSAALVYNYLTIPRGGQFFVKLSDGTQVWLNSQSQLKYPVNFKKGETRKVELVYGEAYFDVSPSTEHNGSKFKVLNQAQIIEVLGTEFNIKAYNDEANIYTTLVEGSVSINTSTYSQTLEPSEQSILNIQSDNISVAPVNVYNEISWKDGIFSFRKKPLIEIMKVLSRWYDIDVDFANKDIEKVGFNGVLGKDQKIEDILKTIKDFGIIEGYEIIDKTIILK</sequence>
<feature type="transmembrane region" description="Helical" evidence="1">
    <location>
        <begin position="79"/>
        <end position="98"/>
    </location>
</feature>
<comment type="caution">
    <text evidence="4">The sequence shown here is derived from an EMBL/GenBank/DDBJ whole genome shotgun (WGS) entry which is preliminary data.</text>
</comment>
<accession>A0ABT8WGU1</accession>
<protein>
    <submittedName>
        <fullName evidence="4">FecR family protein</fullName>
    </submittedName>
</protein>
<dbReference type="Pfam" id="PF16344">
    <property type="entry name" value="FecR_C"/>
    <property type="match status" value="1"/>
</dbReference>
<organism evidence="4 5">
    <name type="scientific">Flavivirga aquimarina</name>
    <dbReference type="NCBI Taxonomy" id="2027862"/>
    <lineage>
        <taxon>Bacteria</taxon>
        <taxon>Pseudomonadati</taxon>
        <taxon>Bacteroidota</taxon>
        <taxon>Flavobacteriia</taxon>
        <taxon>Flavobacteriales</taxon>
        <taxon>Flavobacteriaceae</taxon>
        <taxon>Flavivirga</taxon>
    </lineage>
</organism>
<reference evidence="4" key="1">
    <citation type="submission" date="2023-07" db="EMBL/GenBank/DDBJ databases">
        <title>Two novel species in the genus Flavivirga.</title>
        <authorList>
            <person name="Kwon K."/>
        </authorList>
    </citation>
    <scope>NUCLEOTIDE SEQUENCE</scope>
    <source>
        <strain evidence="4">KCTC 52353</strain>
    </source>
</reference>
<dbReference type="PANTHER" id="PTHR30273:SF2">
    <property type="entry name" value="PROTEIN FECR"/>
    <property type="match status" value="1"/>
</dbReference>
<dbReference type="Gene3D" id="2.60.120.1440">
    <property type="match status" value="1"/>
</dbReference>
<evidence type="ECO:0000259" key="3">
    <source>
        <dbReference type="Pfam" id="PF16344"/>
    </source>
</evidence>
<dbReference type="Proteomes" id="UP001176883">
    <property type="component" value="Unassembled WGS sequence"/>
</dbReference>
<dbReference type="PIRSF" id="PIRSF018266">
    <property type="entry name" value="FecR"/>
    <property type="match status" value="1"/>
</dbReference>
<dbReference type="Gene3D" id="3.55.50.30">
    <property type="match status" value="1"/>
</dbReference>
<keyword evidence="1" id="KW-0812">Transmembrane</keyword>
<dbReference type="RefSeq" id="WP_303280096.1">
    <property type="nucleotide sequence ID" value="NZ_JAUOEK010000184.1"/>
</dbReference>
<evidence type="ECO:0000313" key="5">
    <source>
        <dbReference type="Proteomes" id="UP001176883"/>
    </source>
</evidence>